<proteinExistence type="predicted"/>
<dbReference type="Proteomes" id="UP001500064">
    <property type="component" value="Unassembled WGS sequence"/>
</dbReference>
<keyword evidence="2" id="KW-1185">Reference proteome</keyword>
<organism evidence="1 2">
    <name type="scientific">Nonomuraea maheshkhaliensis</name>
    <dbReference type="NCBI Taxonomy" id="419590"/>
    <lineage>
        <taxon>Bacteria</taxon>
        <taxon>Bacillati</taxon>
        <taxon>Actinomycetota</taxon>
        <taxon>Actinomycetes</taxon>
        <taxon>Streptosporangiales</taxon>
        <taxon>Streptosporangiaceae</taxon>
        <taxon>Nonomuraea</taxon>
    </lineage>
</organism>
<comment type="caution">
    <text evidence="1">The sequence shown here is derived from an EMBL/GenBank/DDBJ whole genome shotgun (WGS) entry which is preliminary data.</text>
</comment>
<gene>
    <name evidence="1" type="ORF">GCM10009733_059610</name>
</gene>
<accession>A0ABP4RII7</accession>
<name>A0ABP4RII7_9ACTN</name>
<protein>
    <submittedName>
        <fullName evidence="1">Uncharacterized protein</fullName>
    </submittedName>
</protein>
<dbReference type="EMBL" id="BAAAMU010000050">
    <property type="protein sequence ID" value="GAA1654373.1"/>
    <property type="molecule type" value="Genomic_DNA"/>
</dbReference>
<evidence type="ECO:0000313" key="2">
    <source>
        <dbReference type="Proteomes" id="UP001500064"/>
    </source>
</evidence>
<reference evidence="2" key="1">
    <citation type="journal article" date="2019" name="Int. J. Syst. Evol. Microbiol.">
        <title>The Global Catalogue of Microorganisms (GCM) 10K type strain sequencing project: providing services to taxonomists for standard genome sequencing and annotation.</title>
        <authorList>
            <consortium name="The Broad Institute Genomics Platform"/>
            <consortium name="The Broad Institute Genome Sequencing Center for Infectious Disease"/>
            <person name="Wu L."/>
            <person name="Ma J."/>
        </authorList>
    </citation>
    <scope>NUCLEOTIDE SEQUENCE [LARGE SCALE GENOMIC DNA]</scope>
    <source>
        <strain evidence="2">JCM 13929</strain>
    </source>
</reference>
<sequence>MVTMRRLTPCSSIARAAFTIAAVAVAVAVAVAGTVTVTAGAVIRSAAVSPAALRRLPALSGDRRWRSRVFSGGL</sequence>
<evidence type="ECO:0000313" key="1">
    <source>
        <dbReference type="EMBL" id="GAA1654373.1"/>
    </source>
</evidence>